<protein>
    <submittedName>
        <fullName evidence="1">Uncharacterized protein</fullName>
    </submittedName>
</protein>
<reference evidence="1 2" key="1">
    <citation type="journal article" date="2020" name="ISME J.">
        <title>Comparative genomics reveals insights into cyanobacterial evolution and habitat adaptation.</title>
        <authorList>
            <person name="Chen M.Y."/>
            <person name="Teng W.K."/>
            <person name="Zhao L."/>
            <person name="Hu C.X."/>
            <person name="Zhou Y.K."/>
            <person name="Han B.P."/>
            <person name="Song L.R."/>
            <person name="Shu W.S."/>
        </authorList>
    </citation>
    <scope>NUCLEOTIDE SEQUENCE [LARGE SCALE GENOMIC DNA]</scope>
    <source>
        <strain evidence="1 2">FACHB-196</strain>
    </source>
</reference>
<evidence type="ECO:0000313" key="1">
    <source>
        <dbReference type="EMBL" id="MBD2566898.1"/>
    </source>
</evidence>
<evidence type="ECO:0000313" key="2">
    <source>
        <dbReference type="Proteomes" id="UP000640531"/>
    </source>
</evidence>
<dbReference type="RefSeq" id="WP_190711709.1">
    <property type="nucleotide sequence ID" value="NZ_JACJST010000002.1"/>
</dbReference>
<dbReference type="EMBL" id="JACJST010000002">
    <property type="protein sequence ID" value="MBD2566898.1"/>
    <property type="molecule type" value="Genomic_DNA"/>
</dbReference>
<name>A0ABR8F9N5_9NOST</name>
<sequence>MTNLLEQAIAQIKQLPETEQDRIALLILEEIEDESQWDQAFAKSHDVLAQLAAAALAEDQAGKTLELDSKNL</sequence>
<dbReference type="Proteomes" id="UP000640531">
    <property type="component" value="Unassembled WGS sequence"/>
</dbReference>
<comment type="caution">
    <text evidence="1">The sequence shown here is derived from an EMBL/GenBank/DDBJ whole genome shotgun (WGS) entry which is preliminary data.</text>
</comment>
<proteinExistence type="predicted"/>
<accession>A0ABR8F9N5</accession>
<gene>
    <name evidence="1" type="ORF">H6G59_03110</name>
</gene>
<keyword evidence="2" id="KW-1185">Reference proteome</keyword>
<organism evidence="1 2">
    <name type="scientific">Anabaena lutea FACHB-196</name>
    <dbReference type="NCBI Taxonomy" id="2692881"/>
    <lineage>
        <taxon>Bacteria</taxon>
        <taxon>Bacillati</taxon>
        <taxon>Cyanobacteriota</taxon>
        <taxon>Cyanophyceae</taxon>
        <taxon>Nostocales</taxon>
        <taxon>Nostocaceae</taxon>
        <taxon>Anabaena</taxon>
    </lineage>
</organism>